<protein>
    <submittedName>
        <fullName evidence="10">Aquaporin-3</fullName>
    </submittedName>
</protein>
<feature type="transmembrane region" description="Helical" evidence="9">
    <location>
        <begin position="150"/>
        <end position="175"/>
    </location>
</feature>
<evidence type="ECO:0000256" key="8">
    <source>
        <dbReference type="RuleBase" id="RU000477"/>
    </source>
</evidence>
<evidence type="ECO:0000256" key="6">
    <source>
        <dbReference type="ARBA" id="ARBA00023136"/>
    </source>
</evidence>
<dbReference type="InterPro" id="IPR023271">
    <property type="entry name" value="Aquaporin-like"/>
</dbReference>
<evidence type="ECO:0000256" key="9">
    <source>
        <dbReference type="SAM" id="Phobius"/>
    </source>
</evidence>
<dbReference type="GO" id="GO:0015250">
    <property type="term" value="F:water channel activity"/>
    <property type="evidence" value="ECO:0007669"/>
    <property type="project" value="TreeGrafter"/>
</dbReference>
<dbReference type="PRINTS" id="PR00783">
    <property type="entry name" value="MINTRINSICP"/>
</dbReference>
<dbReference type="InterPro" id="IPR050363">
    <property type="entry name" value="MIP/Aquaporin"/>
</dbReference>
<organism evidence="10">
    <name type="scientific">Ascaris suum</name>
    <name type="common">Pig roundworm</name>
    <name type="synonym">Ascaris lumbricoides</name>
    <dbReference type="NCBI Taxonomy" id="6253"/>
    <lineage>
        <taxon>Eukaryota</taxon>
        <taxon>Metazoa</taxon>
        <taxon>Ecdysozoa</taxon>
        <taxon>Nematoda</taxon>
        <taxon>Chromadorea</taxon>
        <taxon>Rhabditida</taxon>
        <taxon>Spirurina</taxon>
        <taxon>Ascaridomorpha</taxon>
        <taxon>Ascaridoidea</taxon>
        <taxon>Ascarididae</taxon>
        <taxon>Ascaris</taxon>
    </lineage>
</organism>
<dbReference type="AlphaFoldDB" id="F1L4B4"/>
<dbReference type="PANTHER" id="PTHR43829">
    <property type="entry name" value="AQUAPORIN OR AQUAGLYCEROPORIN RELATED"/>
    <property type="match status" value="1"/>
</dbReference>
<sequence length="336" mass="36797">MDYVERFRPNVHIQSDLIRCALSEFFSTALLMFGGCCVSAQFVLSRGTVNTWFGVNIGWGLVLTFAVYAGFYISGSHLNPAVSFFLFTMGRLSGPRCVVYSIAQTVGAFVGAAFTFLTYYDAFMNFDGGERQVSGPLATAGVFATYPKPYLTVIGGLVDQIIGTAFLCICVSLITDKKNKIPGHLQPLLIGLLVALIGMTVGMNSGYAINPARDLGPRLFTLCAGWGIETFSYRNYTWFWIPLLGPMIGAVVGAWIYQLCIGMQLDIESVLNNKKSDETTKQTTDKNNASKTTDENADEELDLLVKRRQIITGSIIWKTCAEYPRGVTALGVNCFS</sequence>
<feature type="transmembrane region" description="Helical" evidence="9">
    <location>
        <begin position="97"/>
        <end position="120"/>
    </location>
</feature>
<evidence type="ECO:0000256" key="5">
    <source>
        <dbReference type="ARBA" id="ARBA00022989"/>
    </source>
</evidence>
<dbReference type="GO" id="GO:0015254">
    <property type="term" value="F:glycerol channel activity"/>
    <property type="evidence" value="ECO:0007669"/>
    <property type="project" value="TreeGrafter"/>
</dbReference>
<comment type="similarity">
    <text evidence="2 8">Belongs to the MIP/aquaporin (TC 1.A.8) family.</text>
</comment>
<keyword evidence="5 9" id="KW-1133">Transmembrane helix</keyword>
<proteinExistence type="evidence at transcript level"/>
<name>F1L4B4_ASCSU</name>
<dbReference type="CDD" id="cd00333">
    <property type="entry name" value="MIP"/>
    <property type="match status" value="1"/>
</dbReference>
<keyword evidence="6 9" id="KW-0472">Membrane</keyword>
<reference evidence="10" key="1">
    <citation type="journal article" date="2011" name="Genome Res.">
        <title>Deep small RNA sequencing from the nematode Ascaris reveals conservation, functional diversification, and novel developmental profiles.</title>
        <authorList>
            <person name="Wang J."/>
            <person name="Czech B."/>
            <person name="Crunk A."/>
            <person name="Wallace A."/>
            <person name="Mitreva M."/>
            <person name="Hannon G.J."/>
            <person name="Davis R.E."/>
        </authorList>
    </citation>
    <scope>NUCLEOTIDE SEQUENCE</scope>
</reference>
<dbReference type="Gene3D" id="1.20.1080.10">
    <property type="entry name" value="Glycerol uptake facilitator protein"/>
    <property type="match status" value="1"/>
</dbReference>
<evidence type="ECO:0000256" key="2">
    <source>
        <dbReference type="ARBA" id="ARBA00006175"/>
    </source>
</evidence>
<evidence type="ECO:0000256" key="1">
    <source>
        <dbReference type="ARBA" id="ARBA00004141"/>
    </source>
</evidence>
<evidence type="ECO:0000256" key="3">
    <source>
        <dbReference type="ARBA" id="ARBA00022448"/>
    </source>
</evidence>
<dbReference type="SUPFAM" id="SSF81338">
    <property type="entry name" value="Aquaporin-like"/>
    <property type="match status" value="1"/>
</dbReference>
<dbReference type="GO" id="GO:0016323">
    <property type="term" value="C:basolateral plasma membrane"/>
    <property type="evidence" value="ECO:0007669"/>
    <property type="project" value="TreeGrafter"/>
</dbReference>
<dbReference type="InterPro" id="IPR022357">
    <property type="entry name" value="MIP_CS"/>
</dbReference>
<keyword evidence="4 8" id="KW-0812">Transmembrane</keyword>
<evidence type="ECO:0000256" key="4">
    <source>
        <dbReference type="ARBA" id="ARBA00022692"/>
    </source>
</evidence>
<evidence type="ECO:0000313" key="10">
    <source>
        <dbReference type="EMBL" id="ADY44968.1"/>
    </source>
</evidence>
<dbReference type="InterPro" id="IPR000425">
    <property type="entry name" value="MIP"/>
</dbReference>
<keyword evidence="3 8" id="KW-0813">Transport</keyword>
<dbReference type="EMBL" id="JI171091">
    <property type="protein sequence ID" value="ADY44968.1"/>
    <property type="molecule type" value="mRNA"/>
</dbReference>
<dbReference type="PANTHER" id="PTHR43829:SF27">
    <property type="entry name" value="AQUAPORIN-3"/>
    <property type="match status" value="1"/>
</dbReference>
<feature type="transmembrane region" description="Helical" evidence="9">
    <location>
        <begin position="56"/>
        <end position="76"/>
    </location>
</feature>
<evidence type="ECO:0000256" key="7">
    <source>
        <dbReference type="ARBA" id="ARBA00045280"/>
    </source>
</evidence>
<feature type="transmembrane region" description="Helical" evidence="9">
    <location>
        <begin position="238"/>
        <end position="257"/>
    </location>
</feature>
<dbReference type="PROSITE" id="PS00221">
    <property type="entry name" value="MIP"/>
    <property type="match status" value="1"/>
</dbReference>
<feature type="transmembrane region" description="Helical" evidence="9">
    <location>
        <begin position="21"/>
        <end position="44"/>
    </location>
</feature>
<dbReference type="Pfam" id="PF00230">
    <property type="entry name" value="MIP"/>
    <property type="match status" value="1"/>
</dbReference>
<comment type="function">
    <text evidence="7">Aquaglyceroporin that may modulate the water content and osmolytes during anhydrobiosis.</text>
</comment>
<dbReference type="NCBIfam" id="TIGR00861">
    <property type="entry name" value="MIP"/>
    <property type="match status" value="1"/>
</dbReference>
<accession>F1L4B4</accession>
<comment type="subcellular location">
    <subcellularLocation>
        <location evidence="1">Membrane</location>
        <topology evidence="1">Multi-pass membrane protein</topology>
    </subcellularLocation>
</comment>
<feature type="transmembrane region" description="Helical" evidence="9">
    <location>
        <begin position="187"/>
        <end position="209"/>
    </location>
</feature>